<evidence type="ECO:0000313" key="2">
    <source>
        <dbReference type="EMBL" id="KAH7367874.1"/>
    </source>
</evidence>
<feature type="compositionally biased region" description="Low complexity" evidence="1">
    <location>
        <begin position="52"/>
        <end position="73"/>
    </location>
</feature>
<sequence>MHRDRRLLILIVPVLVFLLLATGLYRAHDHLSRITKLHIPFLSDDDSTGSDAAQATAPTTTPSTATSIATSAPTPTPTPPKDTPLSGIKDGAILSAERITPYIAAILDFSTAKGDHLQCPPLNETRYQSLKDSPPEDPSLAYFFALDLRNCRALLPRLLGSIVEAARFLGPDRCALSIVEGNSPDGTGDILAALGPELRALGMAYHYQQSDINPSKGSRIPKLAALRNLALAPLVDTNSTLALKASPDTTVLFVNDVAACAEDLLELALQRRRLSADMTCAMDWTYVGPDPTFYDVWVARGITGDSFFEIPSDGSWDRAWHLFWNDATSKARLAAARPFQVFACWNGATAFTAKPLLGPKGLRFRDVHPDECGQGEPQMFCKDLWHRGYRKIAVVPSVSLEYSDEGGKKIKALKGFTSDVVRRQTPEDDAIDWAGPPDKVKCMQGWQNQFWRPWNETLKGDAG</sequence>
<dbReference type="Pfam" id="PF11735">
    <property type="entry name" value="CAP59_mtransfer"/>
    <property type="match status" value="1"/>
</dbReference>
<protein>
    <submittedName>
        <fullName evidence="2">Alpha-1,3-mannosyltransferase CMT1</fullName>
    </submittedName>
</protein>
<dbReference type="InterPro" id="IPR021047">
    <property type="entry name" value="Mannosyltransferase_CMT1"/>
</dbReference>
<evidence type="ECO:0000313" key="3">
    <source>
        <dbReference type="Proteomes" id="UP000813385"/>
    </source>
</evidence>
<evidence type="ECO:0000256" key="1">
    <source>
        <dbReference type="SAM" id="MobiDB-lite"/>
    </source>
</evidence>
<dbReference type="AlphaFoldDB" id="A0A8K0X6S3"/>
<dbReference type="EMBL" id="JAGPXD010000002">
    <property type="protein sequence ID" value="KAH7367874.1"/>
    <property type="molecule type" value="Genomic_DNA"/>
</dbReference>
<reference evidence="2" key="1">
    <citation type="journal article" date="2021" name="Nat. Commun.">
        <title>Genetic determinants of endophytism in the Arabidopsis root mycobiome.</title>
        <authorList>
            <person name="Mesny F."/>
            <person name="Miyauchi S."/>
            <person name="Thiergart T."/>
            <person name="Pickel B."/>
            <person name="Atanasova L."/>
            <person name="Karlsson M."/>
            <person name="Huettel B."/>
            <person name="Barry K.W."/>
            <person name="Haridas S."/>
            <person name="Chen C."/>
            <person name="Bauer D."/>
            <person name="Andreopoulos W."/>
            <person name="Pangilinan J."/>
            <person name="LaButti K."/>
            <person name="Riley R."/>
            <person name="Lipzen A."/>
            <person name="Clum A."/>
            <person name="Drula E."/>
            <person name="Henrissat B."/>
            <person name="Kohler A."/>
            <person name="Grigoriev I.V."/>
            <person name="Martin F.M."/>
            <person name="Hacquard S."/>
        </authorList>
    </citation>
    <scope>NUCLEOTIDE SEQUENCE</scope>
    <source>
        <strain evidence="2">MPI-CAGE-AT-0016</strain>
    </source>
</reference>
<comment type="caution">
    <text evidence="2">The sequence shown here is derived from an EMBL/GenBank/DDBJ whole genome shotgun (WGS) entry which is preliminary data.</text>
</comment>
<dbReference type="PANTHER" id="PTHR34144:SF5">
    <property type="entry name" value="ALPHA-1,3-MANNOSYLTRANSFERASE CMT1"/>
    <property type="match status" value="1"/>
</dbReference>
<accession>A0A8K0X6S3</accession>
<dbReference type="Proteomes" id="UP000813385">
    <property type="component" value="Unassembled WGS sequence"/>
</dbReference>
<keyword evidence="3" id="KW-1185">Reference proteome</keyword>
<name>A0A8K0X6S3_9PEZI</name>
<dbReference type="OrthoDB" id="262547at2759"/>
<proteinExistence type="predicted"/>
<dbReference type="PANTHER" id="PTHR34144">
    <property type="entry name" value="CHROMOSOME 8, WHOLE GENOME SHOTGUN SEQUENCE"/>
    <property type="match status" value="1"/>
</dbReference>
<gene>
    <name evidence="2" type="ORF">B0T11DRAFT_326106</name>
</gene>
<feature type="region of interest" description="Disordered" evidence="1">
    <location>
        <begin position="45"/>
        <end position="87"/>
    </location>
</feature>
<organism evidence="2 3">
    <name type="scientific">Plectosphaerella cucumerina</name>
    <dbReference type="NCBI Taxonomy" id="40658"/>
    <lineage>
        <taxon>Eukaryota</taxon>
        <taxon>Fungi</taxon>
        <taxon>Dikarya</taxon>
        <taxon>Ascomycota</taxon>
        <taxon>Pezizomycotina</taxon>
        <taxon>Sordariomycetes</taxon>
        <taxon>Hypocreomycetidae</taxon>
        <taxon>Glomerellales</taxon>
        <taxon>Plectosphaerellaceae</taxon>
        <taxon>Plectosphaerella</taxon>
    </lineage>
</organism>